<reference evidence="1 2" key="2">
    <citation type="journal article" date="2022" name="Mol. Ecol. Resour.">
        <title>The genomes of chicory, endive, great burdock and yacon provide insights into Asteraceae paleo-polyploidization history and plant inulin production.</title>
        <authorList>
            <person name="Fan W."/>
            <person name="Wang S."/>
            <person name="Wang H."/>
            <person name="Wang A."/>
            <person name="Jiang F."/>
            <person name="Liu H."/>
            <person name="Zhao H."/>
            <person name="Xu D."/>
            <person name="Zhang Y."/>
        </authorList>
    </citation>
    <scope>NUCLEOTIDE SEQUENCE [LARGE SCALE GENOMIC DNA]</scope>
    <source>
        <strain evidence="2">cv. Punajuju</strain>
        <tissue evidence="1">Leaves</tissue>
    </source>
</reference>
<evidence type="ECO:0000313" key="1">
    <source>
        <dbReference type="EMBL" id="KAI3723826.1"/>
    </source>
</evidence>
<gene>
    <name evidence="1" type="ORF">L2E82_35585</name>
</gene>
<name>A0ACB9BP61_CICIN</name>
<sequence>MYEFISIANANTPRNANRDAFRLRLFPFTLKDKAKYWFTSLPSNSITSWDQLKAKFLQEFYPDSKTTELVKLFFEAVSKTHQAMINASSSGTFMWQEPEDAWRFLEQLSLGSKVSGTMKDNTVYVENMEAESMWKTEIQKELSAEIFGMLVKLQEVEKSHSEAILKLGELIIKMEEDRTQERAQASKKRWRKKKRKKEEKKDKEEQAKKKKQTSTWEKEESSGTVPFPTALEKPEKIPYGKKGPQAEDMWELFSQINVNIPLVKLIKEVPTYVLYKAHVARNKSPKDPEDRILESIDLESTEDCKP</sequence>
<keyword evidence="2" id="KW-1185">Reference proteome</keyword>
<organism evidence="1 2">
    <name type="scientific">Cichorium intybus</name>
    <name type="common">Chicory</name>
    <dbReference type="NCBI Taxonomy" id="13427"/>
    <lineage>
        <taxon>Eukaryota</taxon>
        <taxon>Viridiplantae</taxon>
        <taxon>Streptophyta</taxon>
        <taxon>Embryophyta</taxon>
        <taxon>Tracheophyta</taxon>
        <taxon>Spermatophyta</taxon>
        <taxon>Magnoliopsida</taxon>
        <taxon>eudicotyledons</taxon>
        <taxon>Gunneridae</taxon>
        <taxon>Pentapetalae</taxon>
        <taxon>asterids</taxon>
        <taxon>campanulids</taxon>
        <taxon>Asterales</taxon>
        <taxon>Asteraceae</taxon>
        <taxon>Cichorioideae</taxon>
        <taxon>Cichorieae</taxon>
        <taxon>Cichoriinae</taxon>
        <taxon>Cichorium</taxon>
    </lineage>
</organism>
<evidence type="ECO:0000313" key="2">
    <source>
        <dbReference type="Proteomes" id="UP001055811"/>
    </source>
</evidence>
<dbReference type="Proteomes" id="UP001055811">
    <property type="component" value="Linkage Group LG06"/>
</dbReference>
<protein>
    <submittedName>
        <fullName evidence="1">Uncharacterized protein</fullName>
    </submittedName>
</protein>
<accession>A0ACB9BP61</accession>
<proteinExistence type="predicted"/>
<comment type="caution">
    <text evidence="1">The sequence shown here is derived from an EMBL/GenBank/DDBJ whole genome shotgun (WGS) entry which is preliminary data.</text>
</comment>
<reference evidence="2" key="1">
    <citation type="journal article" date="2022" name="Mol. Ecol. Resour.">
        <title>The genomes of chicory, endive, great burdock and yacon provide insights into Asteraceae palaeo-polyploidization history and plant inulin production.</title>
        <authorList>
            <person name="Fan W."/>
            <person name="Wang S."/>
            <person name="Wang H."/>
            <person name="Wang A."/>
            <person name="Jiang F."/>
            <person name="Liu H."/>
            <person name="Zhao H."/>
            <person name="Xu D."/>
            <person name="Zhang Y."/>
        </authorList>
    </citation>
    <scope>NUCLEOTIDE SEQUENCE [LARGE SCALE GENOMIC DNA]</scope>
    <source>
        <strain evidence="2">cv. Punajuju</strain>
    </source>
</reference>
<dbReference type="EMBL" id="CM042014">
    <property type="protein sequence ID" value="KAI3723826.1"/>
    <property type="molecule type" value="Genomic_DNA"/>
</dbReference>